<dbReference type="EMBL" id="JAME01000001">
    <property type="protein sequence ID" value="ETX30862.1"/>
    <property type="molecule type" value="Genomic_DNA"/>
</dbReference>
<dbReference type="SUPFAM" id="SSF53633">
    <property type="entry name" value="Carbamate kinase-like"/>
    <property type="match status" value="1"/>
</dbReference>
<dbReference type="PANTHER" id="PTHR21499:SF3">
    <property type="entry name" value="ASPARTOKINASE"/>
    <property type="match status" value="1"/>
</dbReference>
<gene>
    <name evidence="9" type="ORF">RISW2_00350</name>
</gene>
<comment type="catalytic activity">
    <reaction evidence="7">
        <text>L-aspartate + ATP = 4-phospho-L-aspartate + ADP</text>
        <dbReference type="Rhea" id="RHEA:23776"/>
        <dbReference type="ChEBI" id="CHEBI:29991"/>
        <dbReference type="ChEBI" id="CHEBI:30616"/>
        <dbReference type="ChEBI" id="CHEBI:57535"/>
        <dbReference type="ChEBI" id="CHEBI:456216"/>
        <dbReference type="EC" id="2.7.2.4"/>
    </reaction>
</comment>
<dbReference type="GO" id="GO:0005524">
    <property type="term" value="F:ATP binding"/>
    <property type="evidence" value="ECO:0007669"/>
    <property type="project" value="UniProtKB-KW"/>
</dbReference>
<dbReference type="Pfam" id="PF00696">
    <property type="entry name" value="AA_kinase"/>
    <property type="match status" value="1"/>
</dbReference>
<comment type="caution">
    <text evidence="9">The sequence shown here is derived from an EMBL/GenBank/DDBJ whole genome shotgun (WGS) entry which is preliminary data.</text>
</comment>
<dbReference type="STRING" id="1449351.RISW2_00350"/>
<dbReference type="Gene3D" id="3.40.1160.10">
    <property type="entry name" value="Acetylglutamate kinase-like"/>
    <property type="match status" value="1"/>
</dbReference>
<accession>X7FD68</accession>
<reference evidence="9 10" key="1">
    <citation type="submission" date="2014-01" db="EMBL/GenBank/DDBJ databases">
        <title>Roseivivax isoporae LMG 25204 Genome Sequencing.</title>
        <authorList>
            <person name="Lai Q."/>
            <person name="Li G."/>
            <person name="Shao Z."/>
        </authorList>
    </citation>
    <scope>NUCLEOTIDE SEQUENCE [LARGE SCALE GENOMIC DNA]</scope>
    <source>
        <strain evidence="9 10">LMG 25204</strain>
    </source>
</reference>
<evidence type="ECO:0000256" key="7">
    <source>
        <dbReference type="ARBA" id="ARBA00047872"/>
    </source>
</evidence>
<dbReference type="NCBIfam" id="NF006614">
    <property type="entry name" value="PRK09181.1"/>
    <property type="match status" value="1"/>
</dbReference>
<dbReference type="InterPro" id="IPR036393">
    <property type="entry name" value="AceGlu_kinase-like_sf"/>
</dbReference>
<dbReference type="eggNOG" id="COG0527">
    <property type="taxonomic scope" value="Bacteria"/>
</dbReference>
<evidence type="ECO:0000313" key="10">
    <source>
        <dbReference type="Proteomes" id="UP000023430"/>
    </source>
</evidence>
<evidence type="ECO:0000256" key="6">
    <source>
        <dbReference type="ARBA" id="ARBA00022840"/>
    </source>
</evidence>
<feature type="domain" description="Aspartate/glutamate/uridylate kinase" evidence="8">
    <location>
        <begin position="10"/>
        <end position="300"/>
    </location>
</feature>
<protein>
    <recommendedName>
        <fullName evidence="2">aspartate kinase</fullName>
        <ecNumber evidence="2">2.7.2.4</ecNumber>
    </recommendedName>
</protein>
<evidence type="ECO:0000256" key="1">
    <source>
        <dbReference type="ARBA" id="ARBA00010122"/>
    </source>
</evidence>
<keyword evidence="6" id="KW-0067">ATP-binding</keyword>
<dbReference type="GO" id="GO:0005829">
    <property type="term" value="C:cytosol"/>
    <property type="evidence" value="ECO:0007669"/>
    <property type="project" value="TreeGrafter"/>
</dbReference>
<evidence type="ECO:0000259" key="8">
    <source>
        <dbReference type="Pfam" id="PF00696"/>
    </source>
</evidence>
<dbReference type="PANTHER" id="PTHR21499">
    <property type="entry name" value="ASPARTATE KINASE"/>
    <property type="match status" value="1"/>
</dbReference>
<evidence type="ECO:0000256" key="4">
    <source>
        <dbReference type="ARBA" id="ARBA00022741"/>
    </source>
</evidence>
<dbReference type="SUPFAM" id="SSF55021">
    <property type="entry name" value="ACT-like"/>
    <property type="match status" value="1"/>
</dbReference>
<keyword evidence="3 9" id="KW-0808">Transferase</keyword>
<dbReference type="AlphaFoldDB" id="X7FD68"/>
<dbReference type="EC" id="2.7.2.4" evidence="2"/>
<dbReference type="InterPro" id="IPR045865">
    <property type="entry name" value="ACT-like_dom_sf"/>
</dbReference>
<evidence type="ECO:0000256" key="5">
    <source>
        <dbReference type="ARBA" id="ARBA00022777"/>
    </source>
</evidence>
<evidence type="ECO:0000313" key="9">
    <source>
        <dbReference type="EMBL" id="ETX30862.1"/>
    </source>
</evidence>
<keyword evidence="10" id="KW-1185">Reference proteome</keyword>
<evidence type="ECO:0000256" key="3">
    <source>
        <dbReference type="ARBA" id="ARBA00022679"/>
    </source>
</evidence>
<keyword evidence="5 9" id="KW-0418">Kinase</keyword>
<keyword evidence="4" id="KW-0547">Nucleotide-binding</keyword>
<name>X7FD68_9RHOB</name>
<dbReference type="Proteomes" id="UP000023430">
    <property type="component" value="Unassembled WGS sequence"/>
</dbReference>
<dbReference type="GO" id="GO:0004072">
    <property type="term" value="F:aspartate kinase activity"/>
    <property type="evidence" value="ECO:0007669"/>
    <property type="project" value="UniProtKB-EC"/>
</dbReference>
<dbReference type="OrthoDB" id="9799110at2"/>
<dbReference type="GO" id="GO:0009089">
    <property type="term" value="P:lysine biosynthetic process via diaminopimelate"/>
    <property type="evidence" value="ECO:0007669"/>
    <property type="project" value="TreeGrafter"/>
</dbReference>
<dbReference type="RefSeq" id="WP_043765145.1">
    <property type="nucleotide sequence ID" value="NZ_JAME01000001.1"/>
</dbReference>
<proteinExistence type="inferred from homology"/>
<dbReference type="GO" id="GO:0009090">
    <property type="term" value="P:homoserine biosynthetic process"/>
    <property type="evidence" value="ECO:0007669"/>
    <property type="project" value="TreeGrafter"/>
</dbReference>
<evidence type="ECO:0000256" key="2">
    <source>
        <dbReference type="ARBA" id="ARBA00013059"/>
    </source>
</evidence>
<comment type="similarity">
    <text evidence="1">Belongs to the aspartokinase family.</text>
</comment>
<dbReference type="InterPro" id="IPR001048">
    <property type="entry name" value="Asp/Glu/Uridylate_kinase"/>
</dbReference>
<organism evidence="9 10">
    <name type="scientific">Roseivivax isoporae LMG 25204</name>
    <dbReference type="NCBI Taxonomy" id="1449351"/>
    <lineage>
        <taxon>Bacteria</taxon>
        <taxon>Pseudomonadati</taxon>
        <taxon>Pseudomonadota</taxon>
        <taxon>Alphaproteobacteria</taxon>
        <taxon>Rhodobacterales</taxon>
        <taxon>Roseobacteraceae</taxon>
        <taxon>Roseivivax</taxon>
    </lineage>
</organism>
<sequence length="477" mass="53048">MTFDFRNHSVEKIGGTTMSRLDELLEPLFRVSQPDYGRMFVVSAFGGITNLLLEHKKSGEPGVYAEFANETAEHGWMSALTRVDRAMREAHEKLLSHKGDKQDADDFVRDRIEGARNCLIDLHRLCSYGHFRLSAHMQVTRELLSGLGEAHSAYVTTLLLRRNGVDARFVDLSGWRDEREMNLEERIRDGLSDIDLESEMPIVTGYAQCVEGLMNKFDRGYSEVTFSQIAALTKAREAIIHKEFHLSSADPKLVGADNVRKIGHTNYDVADQLSNMGMEAIHPTAAKALRQAEVPLRVTNAFEPEDPGTVIDEAEAEKGVAEIVCGLHVFALELFEQDMVGVKGYDARTLEILTKHDLRIVSKTSNANTITHYVDAPLSAMRKVEEELAKHYPQSEINVRSAAIASVIGRDLRGLHVLERGLGALREAGIDVISAHQTTRTVDAQFVIHRDDLETCIKTLHDTFMGKGGATAKLEAA</sequence>
<dbReference type="Gene3D" id="3.30.2130.10">
    <property type="entry name" value="VC0802-like"/>
    <property type="match status" value="1"/>
</dbReference>
<dbReference type="PATRIC" id="fig|1449351.3.peg.70"/>